<comment type="caution">
    <text evidence="2">The sequence shown here is derived from an EMBL/GenBank/DDBJ whole genome shotgun (WGS) entry which is preliminary data.</text>
</comment>
<gene>
    <name evidence="2" type="ORF">DF051_02865</name>
</gene>
<evidence type="ECO:0000256" key="1">
    <source>
        <dbReference type="SAM" id="MobiDB-lite"/>
    </source>
</evidence>
<dbReference type="AlphaFoldDB" id="A0A3N8RTK7"/>
<accession>A0A3N8RTK7</accession>
<organism evidence="2 3">
    <name type="scientific">Burkholderia contaminans</name>
    <dbReference type="NCBI Taxonomy" id="488447"/>
    <lineage>
        <taxon>Bacteria</taxon>
        <taxon>Pseudomonadati</taxon>
        <taxon>Pseudomonadota</taxon>
        <taxon>Betaproteobacteria</taxon>
        <taxon>Burkholderiales</taxon>
        <taxon>Burkholderiaceae</taxon>
        <taxon>Burkholderia</taxon>
        <taxon>Burkholderia cepacia complex</taxon>
    </lineage>
</organism>
<evidence type="ECO:0000313" key="3">
    <source>
        <dbReference type="Proteomes" id="UP000277921"/>
    </source>
</evidence>
<protein>
    <submittedName>
        <fullName evidence="2">Uncharacterized protein</fullName>
    </submittedName>
</protein>
<name>A0A3N8RTK7_9BURK</name>
<dbReference type="Proteomes" id="UP000277921">
    <property type="component" value="Unassembled WGS sequence"/>
</dbReference>
<reference evidence="2 3" key="1">
    <citation type="submission" date="2018-08" db="EMBL/GenBank/DDBJ databases">
        <title>Comparative analysis of Burkholderia isolates from Puerto Rico.</title>
        <authorList>
            <person name="Hall C."/>
            <person name="Sahl J."/>
            <person name="Wagner D."/>
        </authorList>
    </citation>
    <scope>NUCLEOTIDE SEQUENCE [LARGE SCALE GENOMIC DNA]</scope>
    <source>
        <strain evidence="2 3">Bp9025</strain>
    </source>
</reference>
<proteinExistence type="predicted"/>
<evidence type="ECO:0000313" key="2">
    <source>
        <dbReference type="EMBL" id="RQT21783.1"/>
    </source>
</evidence>
<dbReference type="EMBL" id="QTQV01000001">
    <property type="protein sequence ID" value="RQT21783.1"/>
    <property type="molecule type" value="Genomic_DNA"/>
</dbReference>
<sequence length="268" mass="28836">MTRPSFQFYPGDWQANSNLRRCTHAEKGVWIDVMCLLHDSEEYGVLRWPLKEIAQAIGAPLAMLRAIVSKGVLKGADNGQSCAACIYVPRSGRRDGEPVTLVAEQEGPIWYSSRMVKDEYVRAVRGESSRFQSDDDSAPKGAPKPPLGDSTKASPKPPLGDGSSSSSSSSSSKKQTQRAPRFDAQAHLVSLGVDQTIAADWLKTRKGKRLAPTQTSLDRVAAEAAKAGMSMAAAVKLACENGWGGFKADWLAESPPRANGRSSDNPFA</sequence>
<feature type="compositionally biased region" description="Low complexity" evidence="1">
    <location>
        <begin position="163"/>
        <end position="172"/>
    </location>
</feature>
<feature type="region of interest" description="Disordered" evidence="1">
    <location>
        <begin position="127"/>
        <end position="182"/>
    </location>
</feature>
<dbReference type="RefSeq" id="WP_124576016.1">
    <property type="nucleotide sequence ID" value="NZ_QTQV01000001.1"/>
</dbReference>